<sequence>MAGKVVRSVPPARRANHIVKDFDASAELARKSGHPVLAAEGIRITRVNSLRQYTREPYVTDKGRVVITTRNSRVDETDGRKYVDMYFEWQAAESTTKKEN</sequence>
<accession>A0A0U4B7C6</accession>
<proteinExistence type="predicted"/>
<dbReference type="GeneID" id="40079988"/>
<reference evidence="1 2" key="1">
    <citation type="submission" date="2015-11" db="EMBL/GenBank/DDBJ databases">
        <authorList>
            <person name="Menninger J.E."/>
            <person name="Lamey M.E."/>
            <person name="Lindemann J.M."/>
            <person name="Martynyuk T."/>
            <person name="Mele F.E."/>
            <person name="Nabua C.T."/>
            <person name="Napoli C.K."/>
            <person name="Santiago L.M."/>
            <person name="Sweetman A.T."/>
            <person name="Weinstein J.L."/>
            <person name="Barrett N.A."/>
            <person name="Buerkert T.R."/>
            <person name="Cautela J.A."/>
            <person name="Egan M.S."/>
            <person name="Erb J.E."/>
            <person name="Garrigan K.E."/>
            <person name="Hagan D.J."/>
            <person name="Hartwell M.C."/>
            <person name="Hyduchak K.M."/>
            <person name="Jacob A.E."/>
            <person name="DeNigris D.M."/>
            <person name="London S.C."/>
            <person name="King-Smith C."/>
            <person name="Lee-Soety J.Y."/>
            <person name="Bradley K.W."/>
            <person name="Asai D.J."/>
            <person name="Bowman C.A."/>
            <person name="Russell D.A."/>
            <person name="Pope W.H."/>
            <person name="Jacobs-Sera D."/>
            <person name="Hendrix R.W."/>
            <person name="Hatfull G.F."/>
        </authorList>
    </citation>
    <scope>NUCLEOTIDE SEQUENCE [LARGE SCALE GENOMIC DNA]</scope>
</reference>
<dbReference type="RefSeq" id="YP_009604098.1">
    <property type="nucleotide sequence ID" value="NC_041961.1"/>
</dbReference>
<dbReference type="EMBL" id="KU160669">
    <property type="protein sequence ID" value="ALY10608.1"/>
    <property type="molecule type" value="Genomic_DNA"/>
</dbReference>
<keyword evidence="2" id="KW-1185">Reference proteome</keyword>
<dbReference type="Proteomes" id="UP000224284">
    <property type="component" value="Segment"/>
</dbReference>
<evidence type="ECO:0000313" key="2">
    <source>
        <dbReference type="Proteomes" id="UP000224284"/>
    </source>
</evidence>
<organism evidence="1 2">
    <name type="scientific">Arthrobacter phage Tank</name>
    <dbReference type="NCBI Taxonomy" id="1772319"/>
    <lineage>
        <taxon>Viruses</taxon>
        <taxon>Duplodnaviria</taxon>
        <taxon>Heunggongvirae</taxon>
        <taxon>Uroviricota</taxon>
        <taxon>Caudoviricetes</taxon>
        <taxon>Tankvirus</taxon>
        <taxon>Tankvirus tank</taxon>
    </lineage>
</organism>
<protein>
    <submittedName>
        <fullName evidence="1">Uncharacterized protein</fullName>
    </submittedName>
</protein>
<gene>
    <name evidence="1" type="primary">73</name>
    <name evidence="1" type="ORF">TANK_73</name>
</gene>
<dbReference type="KEGG" id="vg:40079988"/>
<name>A0A0U4B7C6_9CAUD</name>
<evidence type="ECO:0000313" key="1">
    <source>
        <dbReference type="EMBL" id="ALY10608.1"/>
    </source>
</evidence>